<gene>
    <name evidence="1" type="ORF">D6D54_02795</name>
</gene>
<comment type="caution">
    <text evidence="1">The sequence shown here is derived from an EMBL/GenBank/DDBJ whole genome shotgun (WGS) entry which is preliminary data.</text>
</comment>
<dbReference type="RefSeq" id="WP_127092667.1">
    <property type="nucleotide sequence ID" value="NZ_RAHC01000002.1"/>
</dbReference>
<protein>
    <submittedName>
        <fullName evidence="1">Uncharacterized protein</fullName>
    </submittedName>
</protein>
<dbReference type="EMBL" id="RAHC01000002">
    <property type="protein sequence ID" value="RUP77509.1"/>
    <property type="molecule type" value="Genomic_DNA"/>
</dbReference>
<dbReference type="AlphaFoldDB" id="A0A433ES38"/>
<evidence type="ECO:0000313" key="1">
    <source>
        <dbReference type="EMBL" id="RUP77509.1"/>
    </source>
</evidence>
<dbReference type="Proteomes" id="UP000274545">
    <property type="component" value="Unassembled WGS sequence"/>
</dbReference>
<reference evidence="1 2" key="1">
    <citation type="journal article" date="2019" name="Genome Biol. Evol.">
        <title>Toxin and genome evolution in a Drosophila defensive symbiosis.</title>
        <authorList>
            <person name="Ballinger M.J."/>
            <person name="Gawryluk R.M."/>
            <person name="Perlman S.J."/>
        </authorList>
    </citation>
    <scope>NUCLEOTIDE SEQUENCE [LARGE SCALE GENOMIC DNA]</scope>
    <source>
        <strain evidence="2">sNeo</strain>
    </source>
</reference>
<sequence length="192" mass="22662">MDDKLIVDNTDFLLKFTLENLDILKKLKTKLDQEVINLYDLANQKKQSIQHLWGKTKNNHNKIKNRSELENLIQHSLLEKYVAGILTRFEFRIDTIVRQYNPKEKYVSVVNPAEVNAKNLYLKIKEPQRYSTKEMLELQELLKEVNAPLVKLVKQYNENLAQINASKVLVEKIRLEEVTNEYIDFFLLDNEG</sequence>
<name>A0A433ES38_9MOLU</name>
<organism evidence="1 2">
    <name type="scientific">Spiroplasma poulsonii</name>
    <dbReference type="NCBI Taxonomy" id="2138"/>
    <lineage>
        <taxon>Bacteria</taxon>
        <taxon>Bacillati</taxon>
        <taxon>Mycoplasmatota</taxon>
        <taxon>Mollicutes</taxon>
        <taxon>Entomoplasmatales</taxon>
        <taxon>Spiroplasmataceae</taxon>
        <taxon>Spiroplasma</taxon>
    </lineage>
</organism>
<proteinExistence type="predicted"/>
<accession>A0A433ES38</accession>
<evidence type="ECO:0000313" key="2">
    <source>
        <dbReference type="Proteomes" id="UP000274545"/>
    </source>
</evidence>